<dbReference type="AlphaFoldDB" id="A0A7N0UHV1"/>
<feature type="region of interest" description="Disordered" evidence="1">
    <location>
        <begin position="1"/>
        <end position="31"/>
    </location>
</feature>
<feature type="compositionally biased region" description="Polar residues" evidence="1">
    <location>
        <begin position="1"/>
        <end position="14"/>
    </location>
</feature>
<evidence type="ECO:0000313" key="2">
    <source>
        <dbReference type="EnsemblPlants" id="Kaladp0068s0162.1.v1.1.CDS.1"/>
    </source>
</evidence>
<accession>A0A7N0UHV1</accession>
<dbReference type="EnsemblPlants" id="Kaladp0068s0162.1.v1.1">
    <property type="protein sequence ID" value="Kaladp0068s0162.1.v1.1.CDS.1"/>
    <property type="gene ID" value="Kaladp0068s0162.v1.1"/>
</dbReference>
<dbReference type="Gramene" id="Kaladp0068s0162.1.v1.1">
    <property type="protein sequence ID" value="Kaladp0068s0162.1.v1.1.CDS.1"/>
    <property type="gene ID" value="Kaladp0068s0162.v1.1"/>
</dbReference>
<proteinExistence type="predicted"/>
<evidence type="ECO:0000256" key="1">
    <source>
        <dbReference type="SAM" id="MobiDB-lite"/>
    </source>
</evidence>
<name>A0A7N0UHV1_KALFE</name>
<reference evidence="2" key="1">
    <citation type="submission" date="2021-01" db="UniProtKB">
        <authorList>
            <consortium name="EnsemblPlants"/>
        </authorList>
    </citation>
    <scope>IDENTIFICATION</scope>
</reference>
<sequence length="81" mass="9356">MHNSLKTHSLTSSYLLPHQTRPSAPPRSGDRRLRLRRASISVISSFNLSQRVVFGMPNRASSPRRICLLPHRIRICLLRHF</sequence>
<keyword evidence="3" id="KW-1185">Reference proteome</keyword>
<dbReference type="Proteomes" id="UP000594263">
    <property type="component" value="Unplaced"/>
</dbReference>
<protein>
    <submittedName>
        <fullName evidence="2">Uncharacterized protein</fullName>
    </submittedName>
</protein>
<organism evidence="2 3">
    <name type="scientific">Kalanchoe fedtschenkoi</name>
    <name type="common">Lavender scallops</name>
    <name type="synonym">South American air plant</name>
    <dbReference type="NCBI Taxonomy" id="63787"/>
    <lineage>
        <taxon>Eukaryota</taxon>
        <taxon>Viridiplantae</taxon>
        <taxon>Streptophyta</taxon>
        <taxon>Embryophyta</taxon>
        <taxon>Tracheophyta</taxon>
        <taxon>Spermatophyta</taxon>
        <taxon>Magnoliopsida</taxon>
        <taxon>eudicotyledons</taxon>
        <taxon>Gunneridae</taxon>
        <taxon>Pentapetalae</taxon>
        <taxon>Saxifragales</taxon>
        <taxon>Crassulaceae</taxon>
        <taxon>Kalanchoe</taxon>
    </lineage>
</organism>
<evidence type="ECO:0000313" key="3">
    <source>
        <dbReference type="Proteomes" id="UP000594263"/>
    </source>
</evidence>